<proteinExistence type="predicted"/>
<dbReference type="Pfam" id="PF08761">
    <property type="entry name" value="dUTPase_2"/>
    <property type="match status" value="1"/>
</dbReference>
<dbReference type="CDD" id="cd11527">
    <property type="entry name" value="NTP-PPase_dUTPase"/>
    <property type="match status" value="1"/>
</dbReference>
<dbReference type="Gene3D" id="1.10.4010.10">
    <property type="entry name" value="Type II deoxyuridine triphosphatase"/>
    <property type="match status" value="1"/>
</dbReference>
<comment type="caution">
    <text evidence="1">The sequence shown here is derived from an EMBL/GenBank/DDBJ whole genome shotgun (WGS) entry which is preliminary data.</text>
</comment>
<accession>C4FIF9</accession>
<protein>
    <submittedName>
        <fullName evidence="1">Leucyl/phenylalanyl-tRNA--protein transferase</fullName>
    </submittedName>
</protein>
<keyword evidence="1" id="KW-0808">Transferase</keyword>
<name>C4FIF9_9AQUI</name>
<evidence type="ECO:0000313" key="1">
    <source>
        <dbReference type="EMBL" id="EEP61147.1"/>
    </source>
</evidence>
<dbReference type="EMBL" id="ABZS01000021">
    <property type="protein sequence ID" value="EEP61147.1"/>
    <property type="molecule type" value="Genomic_DNA"/>
</dbReference>
<evidence type="ECO:0000313" key="2">
    <source>
        <dbReference type="Proteomes" id="UP000005540"/>
    </source>
</evidence>
<dbReference type="AlphaFoldDB" id="C4FIF9"/>
<dbReference type="OrthoDB" id="9775854at2"/>
<dbReference type="GO" id="GO:0016740">
    <property type="term" value="F:transferase activity"/>
    <property type="evidence" value="ECO:0007669"/>
    <property type="project" value="UniProtKB-KW"/>
</dbReference>
<dbReference type="InterPro" id="IPR014871">
    <property type="entry name" value="dUTPase/dCTP_pyrophosphatase"/>
</dbReference>
<gene>
    <name evidence="1" type="ORF">SULYE_0344</name>
</gene>
<dbReference type="SUPFAM" id="SSF101386">
    <property type="entry name" value="all-alpha NTP pyrophosphatases"/>
    <property type="match status" value="1"/>
</dbReference>
<dbReference type="Proteomes" id="UP000005540">
    <property type="component" value="Unassembled WGS sequence"/>
</dbReference>
<reference evidence="1 2" key="1">
    <citation type="submission" date="2009-04" db="EMBL/GenBank/DDBJ databases">
        <authorList>
            <person name="Reysenbach A.-L."/>
            <person name="Heidelberg J.F."/>
            <person name="Nelson W.C."/>
        </authorList>
    </citation>
    <scope>NUCLEOTIDE SEQUENCE [LARGE SCALE GENOMIC DNA]</scope>
    <source>
        <strain evidence="1 2">SS-5</strain>
    </source>
</reference>
<sequence length="227" mass="27187">MEEKINECLKLQDELNKKIDVNWKNIRTREDFFRAIWLECAESVESLPWKWWKKIEPDIENLEIELADIFHFVLSLVLMERNPDLSYFYKGLSKDFSDLKDIEGDYINHYLAQKYKEEENTKIYIYLIERVAEKALRQDLNGVLFFFGMVVSEVFDFDKLYLLYIGKNILNHIRQEKGYKSGSYQKVIGGLEDNKYLLKAIKEVNSKDELEEKLRNVFENLEVKNNE</sequence>
<organism evidence="1 2">
    <name type="scientific">Sulfurihydrogenibium yellowstonense SS-5</name>
    <dbReference type="NCBI Taxonomy" id="432331"/>
    <lineage>
        <taxon>Bacteria</taxon>
        <taxon>Pseudomonadati</taxon>
        <taxon>Aquificota</taxon>
        <taxon>Aquificia</taxon>
        <taxon>Aquificales</taxon>
        <taxon>Hydrogenothermaceae</taxon>
        <taxon>Sulfurihydrogenibium</taxon>
    </lineage>
</organism>
<keyword evidence="2" id="KW-1185">Reference proteome</keyword>
<dbReference type="RefSeq" id="WP_007545835.1">
    <property type="nucleotide sequence ID" value="NZ_ABZS01000021.1"/>
</dbReference>